<dbReference type="AlphaFoldDB" id="A0AA37UKA8"/>
<sequence length="100" mass="10953">MPEIASMLSTGNAMEIMVDIIDVQTTPLGLDPRGMLQSGHLKLKGKLKTADPRIDPETPGYQFTTYRKELVIDFLNQNGEMVGLAILTKTIAAMESLCTI</sequence>
<gene>
    <name evidence="1" type="ORF">ColSpa_11195</name>
</gene>
<dbReference type="RefSeq" id="XP_049133364.1">
    <property type="nucleotide sequence ID" value="XM_049277407.1"/>
</dbReference>
<dbReference type="GeneID" id="73331997"/>
<dbReference type="EMBL" id="BQXU01000043">
    <property type="protein sequence ID" value="GKT51014.1"/>
    <property type="molecule type" value="Genomic_DNA"/>
</dbReference>
<keyword evidence="2" id="KW-1185">Reference proteome</keyword>
<reference evidence="1 2" key="1">
    <citation type="submission" date="2022-03" db="EMBL/GenBank/DDBJ databases">
        <title>Genome data of Colletotrichum spp.</title>
        <authorList>
            <person name="Utami Y.D."/>
            <person name="Hiruma K."/>
        </authorList>
    </citation>
    <scope>NUCLEOTIDE SEQUENCE [LARGE SCALE GENOMIC DNA]</scope>
    <source>
        <strain evidence="1 2">MAFF 239500</strain>
    </source>
</reference>
<evidence type="ECO:0000313" key="2">
    <source>
        <dbReference type="Proteomes" id="UP001055115"/>
    </source>
</evidence>
<organism evidence="1 2">
    <name type="scientific">Colletotrichum spaethianum</name>
    <dbReference type="NCBI Taxonomy" id="700344"/>
    <lineage>
        <taxon>Eukaryota</taxon>
        <taxon>Fungi</taxon>
        <taxon>Dikarya</taxon>
        <taxon>Ascomycota</taxon>
        <taxon>Pezizomycotina</taxon>
        <taxon>Sordariomycetes</taxon>
        <taxon>Hypocreomycetidae</taxon>
        <taxon>Glomerellales</taxon>
        <taxon>Glomerellaceae</taxon>
        <taxon>Colletotrichum</taxon>
        <taxon>Colletotrichum spaethianum species complex</taxon>
    </lineage>
</organism>
<dbReference type="Proteomes" id="UP001055115">
    <property type="component" value="Unassembled WGS sequence"/>
</dbReference>
<name>A0AA37UKA8_9PEZI</name>
<protein>
    <submittedName>
        <fullName evidence="1">Uncharacterized protein</fullName>
    </submittedName>
</protein>
<evidence type="ECO:0000313" key="1">
    <source>
        <dbReference type="EMBL" id="GKT51014.1"/>
    </source>
</evidence>
<proteinExistence type="predicted"/>
<comment type="caution">
    <text evidence="1">The sequence shown here is derived from an EMBL/GenBank/DDBJ whole genome shotgun (WGS) entry which is preliminary data.</text>
</comment>
<accession>A0AA37UKA8</accession>